<evidence type="ECO:0000256" key="13">
    <source>
        <dbReference type="PIRSR" id="PIRSR004930-1"/>
    </source>
</evidence>
<dbReference type="OrthoDB" id="412787at2759"/>
<feature type="binding site" evidence="13">
    <location>
        <position position="239"/>
    </location>
    <ligand>
        <name>ATP</name>
        <dbReference type="ChEBI" id="CHEBI:30616"/>
    </ligand>
</feature>
<dbReference type="SUPFAM" id="SSF55821">
    <property type="entry name" value="YrdC/RibB"/>
    <property type="match status" value="1"/>
</dbReference>
<dbReference type="InterPro" id="IPR010923">
    <property type="entry name" value="T(6)A37_SUA5"/>
</dbReference>
<proteinExistence type="inferred from homology"/>
<dbReference type="GO" id="GO:0003725">
    <property type="term" value="F:double-stranded RNA binding"/>
    <property type="evidence" value="ECO:0007669"/>
    <property type="project" value="InterPro"/>
</dbReference>
<keyword evidence="9 13" id="KW-0547">Nucleotide-binding</keyword>
<sequence length="383" mass="39445">AAALREGHVVAFPTETVYGLGGSALSAHAAHSIFAAKGRPADNPLIVHIASLDMLAPLLPPDFRLSPALHALAQLWPAPLTLLFPAGPGIPRQVTAGHRTVGIRMPAHAVARALIAAAGVPLAAPSANASGRPSPTTAAHVAHDLGGEQGRLPFILDGGAASLGVESTVVDAISVPGEVHVLRPGACTVDDLRTALAAAGVQARLRVYGQADQAAEGAVLRDVQMEQNPTTPGMKYRHYAPDAKVVLLKPTAGAATSLRDLLESLASRSTDAHVGLMLPSDGALSASLRQLCPQDDASSSSATSTLLAPPARLELSAAQHCTLHRFDLGSIARPAEAAARLFDGLRTLDQLDHCDVILVEAVEEQGVGLAVMNRLNKAAGEQV</sequence>
<keyword evidence="7" id="KW-0819">tRNA processing</keyword>
<feature type="binding site" evidence="13">
    <location>
        <position position="39"/>
    </location>
    <ligand>
        <name>ATP</name>
        <dbReference type="ChEBI" id="CHEBI:30616"/>
    </ligand>
</feature>
<evidence type="ECO:0000256" key="3">
    <source>
        <dbReference type="ARBA" id="ARBA00012584"/>
    </source>
</evidence>
<keyword evidence="8" id="KW-0548">Nucleotidyltransferase</keyword>
<dbReference type="PANTHER" id="PTHR17490:SF16">
    <property type="entry name" value="THREONYLCARBAMOYL-AMP SYNTHASE"/>
    <property type="match status" value="1"/>
</dbReference>
<feature type="binding site" evidence="13">
    <location>
        <position position="104"/>
    </location>
    <ligand>
        <name>L-threonine</name>
        <dbReference type="ChEBI" id="CHEBI:57926"/>
    </ligand>
</feature>
<feature type="binding site" evidence="13">
    <location>
        <position position="167"/>
    </location>
    <ligand>
        <name>L-threonine</name>
        <dbReference type="ChEBI" id="CHEBI:57926"/>
    </ligand>
</feature>
<evidence type="ECO:0000259" key="14">
    <source>
        <dbReference type="PROSITE" id="PS51163"/>
    </source>
</evidence>
<dbReference type="Pfam" id="PF03481">
    <property type="entry name" value="Sua5_C"/>
    <property type="match status" value="1"/>
</dbReference>
<dbReference type="GO" id="GO:0005737">
    <property type="term" value="C:cytoplasm"/>
    <property type="evidence" value="ECO:0007669"/>
    <property type="project" value="UniProtKB-SubCell"/>
</dbReference>
<dbReference type="AlphaFoldDB" id="A0A316Z509"/>
<dbReference type="RefSeq" id="XP_025595574.1">
    <property type="nucleotide sequence ID" value="XM_025739814.1"/>
</dbReference>
<dbReference type="EC" id="2.7.7.87" evidence="3"/>
<organism evidence="15 16">
    <name type="scientific">Tilletiopsis washingtonensis</name>
    <dbReference type="NCBI Taxonomy" id="58919"/>
    <lineage>
        <taxon>Eukaryota</taxon>
        <taxon>Fungi</taxon>
        <taxon>Dikarya</taxon>
        <taxon>Basidiomycota</taxon>
        <taxon>Ustilaginomycotina</taxon>
        <taxon>Exobasidiomycetes</taxon>
        <taxon>Entylomatales</taxon>
        <taxon>Entylomatales incertae sedis</taxon>
        <taxon>Tilletiopsis</taxon>
    </lineage>
</organism>
<reference evidence="15 16" key="1">
    <citation type="journal article" date="2018" name="Mol. Biol. Evol.">
        <title>Broad Genomic Sampling Reveals a Smut Pathogenic Ancestry of the Fungal Clade Ustilaginomycotina.</title>
        <authorList>
            <person name="Kijpornyongpan T."/>
            <person name="Mondo S.J."/>
            <person name="Barry K."/>
            <person name="Sandor L."/>
            <person name="Lee J."/>
            <person name="Lipzen A."/>
            <person name="Pangilinan J."/>
            <person name="LaButti K."/>
            <person name="Hainaut M."/>
            <person name="Henrissat B."/>
            <person name="Grigoriev I.V."/>
            <person name="Spatafora J.W."/>
            <person name="Aime M.C."/>
        </authorList>
    </citation>
    <scope>NUCLEOTIDE SEQUENCE [LARGE SCALE GENOMIC DNA]</scope>
    <source>
        <strain evidence="15 16">MCA 4186</strain>
    </source>
</reference>
<dbReference type="InterPro" id="IPR050156">
    <property type="entry name" value="TC-AMP_synthase_SUA5"/>
</dbReference>
<comment type="similarity">
    <text evidence="2">Belongs to the SUA5 family.</text>
</comment>
<keyword evidence="5" id="KW-0963">Cytoplasm</keyword>
<feature type="domain" description="YrdC-like" evidence="14">
    <location>
        <begin position="1"/>
        <end position="187"/>
    </location>
</feature>
<evidence type="ECO:0000256" key="6">
    <source>
        <dbReference type="ARBA" id="ARBA00022679"/>
    </source>
</evidence>
<dbReference type="NCBIfam" id="TIGR00057">
    <property type="entry name" value="L-threonylcarbamoyladenylate synthase"/>
    <property type="match status" value="1"/>
</dbReference>
<dbReference type="Gene3D" id="3.40.50.11030">
    <property type="entry name" value="Threonylcarbamoyl-AMP synthase, C-terminal domain"/>
    <property type="match status" value="1"/>
</dbReference>
<feature type="binding site" evidence="13">
    <location>
        <position position="124"/>
    </location>
    <ligand>
        <name>L-threonine</name>
        <dbReference type="ChEBI" id="CHEBI:57926"/>
    </ligand>
</feature>
<dbReference type="InterPro" id="IPR005145">
    <property type="entry name" value="Sua5_C"/>
</dbReference>
<dbReference type="Pfam" id="PF01300">
    <property type="entry name" value="Sua5_yciO_yrdC"/>
    <property type="match status" value="1"/>
</dbReference>
<dbReference type="PROSITE" id="PS51163">
    <property type="entry name" value="YRDC"/>
    <property type="match status" value="1"/>
</dbReference>
<dbReference type="InterPro" id="IPR006070">
    <property type="entry name" value="Sua5-like_dom"/>
</dbReference>
<comment type="catalytic activity">
    <reaction evidence="12">
        <text>L-threonine + hydrogencarbonate + ATP = L-threonylcarbamoyladenylate + diphosphate + H2O</text>
        <dbReference type="Rhea" id="RHEA:36407"/>
        <dbReference type="ChEBI" id="CHEBI:15377"/>
        <dbReference type="ChEBI" id="CHEBI:17544"/>
        <dbReference type="ChEBI" id="CHEBI:30616"/>
        <dbReference type="ChEBI" id="CHEBI:33019"/>
        <dbReference type="ChEBI" id="CHEBI:57926"/>
        <dbReference type="ChEBI" id="CHEBI:73682"/>
        <dbReference type="EC" id="2.7.7.87"/>
    </reaction>
</comment>
<name>A0A316Z509_9BASI</name>
<evidence type="ECO:0000256" key="9">
    <source>
        <dbReference type="ARBA" id="ARBA00022741"/>
    </source>
</evidence>
<dbReference type="GO" id="GO:0005524">
    <property type="term" value="F:ATP binding"/>
    <property type="evidence" value="ECO:0007669"/>
    <property type="project" value="UniProtKB-KW"/>
</dbReference>
<evidence type="ECO:0000256" key="8">
    <source>
        <dbReference type="ARBA" id="ARBA00022695"/>
    </source>
</evidence>
<evidence type="ECO:0000313" key="15">
    <source>
        <dbReference type="EMBL" id="PWN95295.1"/>
    </source>
</evidence>
<dbReference type="PIRSF" id="PIRSF004930">
    <property type="entry name" value="Tln_factor_SUA5"/>
    <property type="match status" value="1"/>
</dbReference>
<accession>A0A316Z509</accession>
<dbReference type="GO" id="GO:0008033">
    <property type="term" value="P:tRNA processing"/>
    <property type="evidence" value="ECO:0007669"/>
    <property type="project" value="UniProtKB-KW"/>
</dbReference>
<dbReference type="GeneID" id="37267360"/>
<evidence type="ECO:0000256" key="2">
    <source>
        <dbReference type="ARBA" id="ARBA00007663"/>
    </source>
</evidence>
<dbReference type="GO" id="GO:0061710">
    <property type="term" value="F:L-threonylcarbamoyladenylate synthase"/>
    <property type="evidence" value="ECO:0007669"/>
    <property type="project" value="UniProtKB-EC"/>
</dbReference>
<evidence type="ECO:0000256" key="5">
    <source>
        <dbReference type="ARBA" id="ARBA00022490"/>
    </source>
</evidence>
<dbReference type="EMBL" id="KZ819305">
    <property type="protein sequence ID" value="PWN95295.1"/>
    <property type="molecule type" value="Genomic_DNA"/>
</dbReference>
<evidence type="ECO:0000256" key="12">
    <source>
        <dbReference type="ARBA" id="ARBA00048366"/>
    </source>
</evidence>
<feature type="binding site" evidence="13">
    <location>
        <position position="43"/>
    </location>
    <ligand>
        <name>ATP</name>
        <dbReference type="ChEBI" id="CHEBI:30616"/>
    </ligand>
</feature>
<dbReference type="GO" id="GO:0006450">
    <property type="term" value="P:regulation of translational fidelity"/>
    <property type="evidence" value="ECO:0007669"/>
    <property type="project" value="TreeGrafter"/>
</dbReference>
<evidence type="ECO:0000256" key="1">
    <source>
        <dbReference type="ARBA" id="ARBA00004496"/>
    </source>
</evidence>
<feature type="binding site" evidence="13">
    <location>
        <position position="48"/>
    </location>
    <ligand>
        <name>L-threonine</name>
        <dbReference type="ChEBI" id="CHEBI:57926"/>
    </ligand>
</feature>
<dbReference type="Proteomes" id="UP000245946">
    <property type="component" value="Unassembled WGS sequence"/>
</dbReference>
<evidence type="ECO:0000256" key="7">
    <source>
        <dbReference type="ARBA" id="ARBA00022694"/>
    </source>
</evidence>
<dbReference type="GO" id="GO:0000049">
    <property type="term" value="F:tRNA binding"/>
    <property type="evidence" value="ECO:0007669"/>
    <property type="project" value="TreeGrafter"/>
</dbReference>
<feature type="binding site" evidence="13">
    <location>
        <position position="134"/>
    </location>
    <ligand>
        <name>ATP</name>
        <dbReference type="ChEBI" id="CHEBI:30616"/>
    </ligand>
</feature>
<dbReference type="InterPro" id="IPR038385">
    <property type="entry name" value="Sua5/YwlC_C"/>
</dbReference>
<evidence type="ECO:0000313" key="16">
    <source>
        <dbReference type="Proteomes" id="UP000245946"/>
    </source>
</evidence>
<keyword evidence="16" id="KW-1185">Reference proteome</keyword>
<evidence type="ECO:0000256" key="11">
    <source>
        <dbReference type="ARBA" id="ARBA00029774"/>
    </source>
</evidence>
<feature type="binding site" evidence="13">
    <location>
        <position position="16"/>
    </location>
    <ligand>
        <name>L-threonine</name>
        <dbReference type="ChEBI" id="CHEBI:57926"/>
    </ligand>
</feature>
<feature type="non-terminal residue" evidence="15">
    <location>
        <position position="383"/>
    </location>
</feature>
<keyword evidence="6" id="KW-0808">Transferase</keyword>
<dbReference type="InterPro" id="IPR017945">
    <property type="entry name" value="DHBP_synth_RibB-like_a/b_dom"/>
</dbReference>
<dbReference type="PANTHER" id="PTHR17490">
    <property type="entry name" value="SUA5"/>
    <property type="match status" value="1"/>
</dbReference>
<feature type="binding site" evidence="13">
    <location>
        <position position="183"/>
    </location>
    <ligand>
        <name>ATP</name>
        <dbReference type="ChEBI" id="CHEBI:30616"/>
    </ligand>
</feature>
<dbReference type="Gene3D" id="3.90.870.10">
    <property type="entry name" value="DHBP synthase"/>
    <property type="match status" value="1"/>
</dbReference>
<evidence type="ECO:0000256" key="10">
    <source>
        <dbReference type="ARBA" id="ARBA00022840"/>
    </source>
</evidence>
<dbReference type="STRING" id="58919.A0A316Z509"/>
<comment type="subcellular location">
    <subcellularLocation>
        <location evidence="1">Cytoplasm</location>
    </subcellularLocation>
</comment>
<protein>
    <recommendedName>
        <fullName evidence="4">Threonylcarbamoyl-AMP synthase</fullName>
        <ecNumber evidence="3">2.7.7.87</ecNumber>
    </recommendedName>
    <alternativeName>
        <fullName evidence="11">L-threonylcarbamoyladenylate synthase</fullName>
    </alternativeName>
</protein>
<feature type="non-terminal residue" evidence="15">
    <location>
        <position position="1"/>
    </location>
</feature>
<keyword evidence="10 13" id="KW-0067">ATP-binding</keyword>
<evidence type="ECO:0000256" key="4">
    <source>
        <dbReference type="ARBA" id="ARBA00015492"/>
    </source>
</evidence>
<feature type="binding site" evidence="13">
    <location>
        <position position="126"/>
    </location>
    <ligand>
        <name>ATP</name>
        <dbReference type="ChEBI" id="CHEBI:30616"/>
    </ligand>
</feature>
<gene>
    <name evidence="15" type="ORF">FA09DRAFT_281675</name>
</gene>
<feature type="binding site" evidence="13">
    <location>
        <position position="100"/>
    </location>
    <ligand>
        <name>ATP</name>
        <dbReference type="ChEBI" id="CHEBI:30616"/>
    </ligand>
</feature>